<organism evidence="1 2">
    <name type="scientific">Ohtaekwangia kribbensis</name>
    <dbReference type="NCBI Taxonomy" id="688913"/>
    <lineage>
        <taxon>Bacteria</taxon>
        <taxon>Pseudomonadati</taxon>
        <taxon>Bacteroidota</taxon>
        <taxon>Cytophagia</taxon>
        <taxon>Cytophagales</taxon>
        <taxon>Fulvivirgaceae</taxon>
        <taxon>Ohtaekwangia</taxon>
    </lineage>
</organism>
<evidence type="ECO:0008006" key="3">
    <source>
        <dbReference type="Google" id="ProtNLM"/>
    </source>
</evidence>
<comment type="caution">
    <text evidence="1">The sequence shown here is derived from an EMBL/GenBank/DDBJ whole genome shotgun (WGS) entry which is preliminary data.</text>
</comment>
<gene>
    <name evidence="1" type="ORF">ACFQ21_26950</name>
</gene>
<sequence>MKKFIYKVLVYLLPVLLFFALPYIILEVSGELKDLSNVRVGQGRLLGLAYSDQSKDYKLNEILARKPEVLALGTSRVLQIRSFFFKKPDTFFNGGRVISRVGDLPCLIEEWDKSNYRPRVIILGLDQYFFNRNWDNLKERCEYNVKMSGLNMLSKSSLDVYSDLMDGKIQVKNIAQYEGRHGLTAMMTNSGYRTDDGSYYYGKIIRDFRKGTKISFEDMEKRIERGKSRFEWGDEVNEDAIRILKSFVDYCADHKIELTMFLPPYPASIYNRMVDSGKYGYILKLDSAFSANSLRVHNFSSLDSLGSKDDEAIDGLHGSEVAYLRLIQELGKREPWLDKYIDQEQFKLLNAPANALELREEKY</sequence>
<keyword evidence="2" id="KW-1185">Reference proteome</keyword>
<protein>
    <recommendedName>
        <fullName evidence="3">SGNH/GDSL hydrolase family protein</fullName>
    </recommendedName>
</protein>
<dbReference type="RefSeq" id="WP_377584998.1">
    <property type="nucleotide sequence ID" value="NZ_JBHTKA010000015.1"/>
</dbReference>
<proteinExistence type="predicted"/>
<dbReference type="EMBL" id="JBHTKA010000015">
    <property type="protein sequence ID" value="MFD1002993.1"/>
    <property type="molecule type" value="Genomic_DNA"/>
</dbReference>
<evidence type="ECO:0000313" key="2">
    <source>
        <dbReference type="Proteomes" id="UP001597112"/>
    </source>
</evidence>
<reference evidence="2" key="1">
    <citation type="journal article" date="2019" name="Int. J. Syst. Evol. Microbiol.">
        <title>The Global Catalogue of Microorganisms (GCM) 10K type strain sequencing project: providing services to taxonomists for standard genome sequencing and annotation.</title>
        <authorList>
            <consortium name="The Broad Institute Genomics Platform"/>
            <consortium name="The Broad Institute Genome Sequencing Center for Infectious Disease"/>
            <person name="Wu L."/>
            <person name="Ma J."/>
        </authorList>
    </citation>
    <scope>NUCLEOTIDE SEQUENCE [LARGE SCALE GENOMIC DNA]</scope>
    <source>
        <strain evidence="2">CCUG 58938</strain>
    </source>
</reference>
<evidence type="ECO:0000313" key="1">
    <source>
        <dbReference type="EMBL" id="MFD1002993.1"/>
    </source>
</evidence>
<name>A0ABW3KA72_9BACT</name>
<dbReference type="Proteomes" id="UP001597112">
    <property type="component" value="Unassembled WGS sequence"/>
</dbReference>
<accession>A0ABW3KA72</accession>